<reference evidence="2 3" key="1">
    <citation type="submission" date="2018-04" db="EMBL/GenBank/DDBJ databases">
        <title>Complete genome uncultured novel isolate.</title>
        <authorList>
            <person name="Merlino G."/>
        </authorList>
    </citation>
    <scope>NUCLEOTIDE SEQUENCE [LARGE SCALE GENOMIC DNA]</scope>
    <source>
        <strain evidence="3">R1DC9</strain>
    </source>
</reference>
<dbReference type="EMBL" id="CP028923">
    <property type="protein sequence ID" value="QCK14225.1"/>
    <property type="molecule type" value="Genomic_DNA"/>
</dbReference>
<organism evidence="2 3">
    <name type="scientific">Mangrovivirga cuniculi</name>
    <dbReference type="NCBI Taxonomy" id="2715131"/>
    <lineage>
        <taxon>Bacteria</taxon>
        <taxon>Pseudomonadati</taxon>
        <taxon>Bacteroidota</taxon>
        <taxon>Cytophagia</taxon>
        <taxon>Cytophagales</taxon>
        <taxon>Mangrovivirgaceae</taxon>
        <taxon>Mangrovivirga</taxon>
    </lineage>
</organism>
<dbReference type="AlphaFoldDB" id="A0A4D7JTI5"/>
<gene>
    <name evidence="2" type="ORF">DCC35_05425</name>
</gene>
<evidence type="ECO:0000256" key="1">
    <source>
        <dbReference type="SAM" id="SignalP"/>
    </source>
</evidence>
<dbReference type="RefSeq" id="WP_137089817.1">
    <property type="nucleotide sequence ID" value="NZ_CP028923.1"/>
</dbReference>
<feature type="signal peptide" evidence="1">
    <location>
        <begin position="1"/>
        <end position="27"/>
    </location>
</feature>
<dbReference type="KEGG" id="fpf:DCC35_05425"/>
<keyword evidence="3" id="KW-1185">Reference proteome</keyword>
<evidence type="ECO:0000313" key="3">
    <source>
        <dbReference type="Proteomes" id="UP000298616"/>
    </source>
</evidence>
<dbReference type="PROSITE" id="PS51257">
    <property type="entry name" value="PROKAR_LIPOPROTEIN"/>
    <property type="match status" value="1"/>
</dbReference>
<proteinExistence type="predicted"/>
<evidence type="ECO:0008006" key="4">
    <source>
        <dbReference type="Google" id="ProtNLM"/>
    </source>
</evidence>
<protein>
    <recommendedName>
        <fullName evidence="4">DUF5666 domain-containing protein</fullName>
    </recommendedName>
</protein>
<accession>A0A4D7JTI5</accession>
<sequence>MNKQLFKITALTLSLLFVLVSCGGSHSDVVETGTYSGTIEKVNADEVEIYVKTDDDKTLELYFTDDTQLMKDGESVDFSMLSAGTSVTVDVEKQGQKVVPISVTITD</sequence>
<feature type="chain" id="PRO_5020767220" description="DUF5666 domain-containing protein" evidence="1">
    <location>
        <begin position="28"/>
        <end position="107"/>
    </location>
</feature>
<keyword evidence="1" id="KW-0732">Signal</keyword>
<evidence type="ECO:0000313" key="2">
    <source>
        <dbReference type="EMBL" id="QCK14225.1"/>
    </source>
</evidence>
<dbReference type="Proteomes" id="UP000298616">
    <property type="component" value="Chromosome"/>
</dbReference>
<dbReference type="OrthoDB" id="839085at2"/>
<name>A0A4D7JTI5_9BACT</name>